<feature type="chain" id="PRO_5011589978" evidence="1">
    <location>
        <begin position="24"/>
        <end position="58"/>
    </location>
</feature>
<reference evidence="3" key="1">
    <citation type="submission" date="2016-10" db="EMBL/GenBank/DDBJ databases">
        <authorList>
            <person name="Varghese N."/>
            <person name="Submissions S."/>
        </authorList>
    </citation>
    <scope>NUCLEOTIDE SEQUENCE [LARGE SCALE GENOMIC DNA]</scope>
    <source>
        <strain evidence="3">DSM 16522</strain>
    </source>
</reference>
<evidence type="ECO:0000313" key="2">
    <source>
        <dbReference type="EMBL" id="SFN82627.1"/>
    </source>
</evidence>
<evidence type="ECO:0000256" key="1">
    <source>
        <dbReference type="SAM" id="SignalP"/>
    </source>
</evidence>
<dbReference type="EMBL" id="FOVO01000024">
    <property type="protein sequence ID" value="SFN82627.1"/>
    <property type="molecule type" value="Genomic_DNA"/>
</dbReference>
<feature type="signal peptide" evidence="1">
    <location>
        <begin position="1"/>
        <end position="23"/>
    </location>
</feature>
<accession>A0A1I5C6R6</accession>
<proteinExistence type="predicted"/>
<keyword evidence="3" id="KW-1185">Reference proteome</keyword>
<sequence>MKKYILLCLLAGTTLLASMQIYASICSNQTGQAWTDCMVWCLTNSEPGPGAYATCAFL</sequence>
<dbReference type="Proteomes" id="UP000199011">
    <property type="component" value="Unassembled WGS sequence"/>
</dbReference>
<keyword evidence="1" id="KW-0732">Signal</keyword>
<evidence type="ECO:0000313" key="3">
    <source>
        <dbReference type="Proteomes" id="UP000199011"/>
    </source>
</evidence>
<organism evidence="2 3">
    <name type="scientific">Xenorhabdus japonica</name>
    <dbReference type="NCBI Taxonomy" id="53341"/>
    <lineage>
        <taxon>Bacteria</taxon>
        <taxon>Pseudomonadati</taxon>
        <taxon>Pseudomonadota</taxon>
        <taxon>Gammaproteobacteria</taxon>
        <taxon>Enterobacterales</taxon>
        <taxon>Morganellaceae</taxon>
        <taxon>Xenorhabdus</taxon>
    </lineage>
</organism>
<dbReference type="AlphaFoldDB" id="A0A1I5C6R6"/>
<gene>
    <name evidence="2" type="ORF">SAMN05421579_12444</name>
</gene>
<name>A0A1I5C6R6_9GAMM</name>
<protein>
    <submittedName>
        <fullName evidence="2">Uncharacterized protein</fullName>
    </submittedName>
</protein>
<dbReference type="RefSeq" id="WP_175486081.1">
    <property type="nucleotide sequence ID" value="NZ_CAWRAH010000046.1"/>
</dbReference>